<reference evidence="14" key="2">
    <citation type="submission" date="2025-09" db="UniProtKB">
        <authorList>
            <consortium name="Ensembl"/>
        </authorList>
    </citation>
    <scope>IDENTIFICATION</scope>
</reference>
<feature type="domain" description="Helicase ATP-binding" evidence="12">
    <location>
        <begin position="40"/>
        <end position="223"/>
    </location>
</feature>
<dbReference type="Gene3D" id="3.40.50.300">
    <property type="entry name" value="P-loop containing nucleotide triphosphate hydrolases"/>
    <property type="match status" value="2"/>
</dbReference>
<dbReference type="CDD" id="cd17960">
    <property type="entry name" value="DEADc_DDX55"/>
    <property type="match status" value="1"/>
</dbReference>
<evidence type="ECO:0000256" key="7">
    <source>
        <dbReference type="ARBA" id="ARBA00047984"/>
    </source>
</evidence>
<dbReference type="Proteomes" id="UP000694569">
    <property type="component" value="Unplaced"/>
</dbReference>
<dbReference type="PROSITE" id="PS51194">
    <property type="entry name" value="HELICASE_CTER"/>
    <property type="match status" value="1"/>
</dbReference>
<comment type="similarity">
    <text evidence="6">Belongs to the DEAD box helicase family. DDX55/SPB4 subfamily.</text>
</comment>
<dbReference type="InterPro" id="IPR000629">
    <property type="entry name" value="RNA-helicase_DEAD-box_CS"/>
</dbReference>
<accession>A0A8C5LWZ8</accession>
<evidence type="ECO:0000256" key="10">
    <source>
        <dbReference type="RuleBase" id="RU365068"/>
    </source>
</evidence>
<evidence type="ECO:0000313" key="14">
    <source>
        <dbReference type="Ensembl" id="ENSLLEP00000005600.1"/>
    </source>
</evidence>
<organism evidence="14 15">
    <name type="scientific">Leptobrachium leishanense</name>
    <name type="common">Leishan spiny toad</name>
    <dbReference type="NCBI Taxonomy" id="445787"/>
    <lineage>
        <taxon>Eukaryota</taxon>
        <taxon>Metazoa</taxon>
        <taxon>Chordata</taxon>
        <taxon>Craniata</taxon>
        <taxon>Vertebrata</taxon>
        <taxon>Euteleostomi</taxon>
        <taxon>Amphibia</taxon>
        <taxon>Batrachia</taxon>
        <taxon>Anura</taxon>
        <taxon>Pelobatoidea</taxon>
        <taxon>Megophryidae</taxon>
        <taxon>Leptobrachium</taxon>
    </lineage>
</organism>
<evidence type="ECO:0000256" key="6">
    <source>
        <dbReference type="ARBA" id="ARBA00038002"/>
    </source>
</evidence>
<evidence type="ECO:0000256" key="1">
    <source>
        <dbReference type="ARBA" id="ARBA00022741"/>
    </source>
</evidence>
<dbReference type="Pfam" id="PF13959">
    <property type="entry name" value="CTE_SPB4"/>
    <property type="match status" value="1"/>
</dbReference>
<comment type="catalytic activity">
    <reaction evidence="7 10">
        <text>ATP + H2O = ADP + phosphate + H(+)</text>
        <dbReference type="Rhea" id="RHEA:13065"/>
        <dbReference type="ChEBI" id="CHEBI:15377"/>
        <dbReference type="ChEBI" id="CHEBI:15378"/>
        <dbReference type="ChEBI" id="CHEBI:30616"/>
        <dbReference type="ChEBI" id="CHEBI:43474"/>
        <dbReference type="ChEBI" id="CHEBI:456216"/>
        <dbReference type="EC" id="3.6.4.13"/>
    </reaction>
</comment>
<dbReference type="Ensembl" id="ENSLLET00000005841.1">
    <property type="protein sequence ID" value="ENSLLEP00000005600.1"/>
    <property type="gene ID" value="ENSLLEG00000003520.1"/>
</dbReference>
<dbReference type="AlphaFoldDB" id="A0A8C5LWZ8"/>
<dbReference type="PANTHER" id="PTHR24031">
    <property type="entry name" value="RNA HELICASE"/>
    <property type="match status" value="1"/>
</dbReference>
<dbReference type="InterPro" id="IPR011545">
    <property type="entry name" value="DEAD/DEAH_box_helicase_dom"/>
</dbReference>
<keyword evidence="3 9" id="KW-0347">Helicase</keyword>
<dbReference type="SMART" id="SM00487">
    <property type="entry name" value="DEXDc"/>
    <property type="match status" value="1"/>
</dbReference>
<gene>
    <name evidence="14" type="primary">DDX55</name>
</gene>
<feature type="compositionally biased region" description="Basic residues" evidence="11">
    <location>
        <begin position="508"/>
        <end position="535"/>
    </location>
</feature>
<dbReference type="InterPro" id="IPR025313">
    <property type="entry name" value="SPB4-like_CTE"/>
</dbReference>
<dbReference type="SUPFAM" id="SSF52540">
    <property type="entry name" value="P-loop containing nucleoside triphosphate hydrolases"/>
    <property type="match status" value="1"/>
</dbReference>
<protein>
    <recommendedName>
        <fullName evidence="10">ATP-dependent RNA helicase</fullName>
        <ecNumber evidence="10">3.6.4.13</ecNumber>
    </recommendedName>
</protein>
<dbReference type="InterPro" id="IPR027417">
    <property type="entry name" value="P-loop_NTPase"/>
</dbReference>
<dbReference type="GO" id="GO:0003723">
    <property type="term" value="F:RNA binding"/>
    <property type="evidence" value="ECO:0007669"/>
    <property type="project" value="UniProtKB-UniRule"/>
</dbReference>
<evidence type="ECO:0000256" key="5">
    <source>
        <dbReference type="ARBA" id="ARBA00022884"/>
    </source>
</evidence>
<reference evidence="14" key="1">
    <citation type="submission" date="2025-08" db="UniProtKB">
        <authorList>
            <consortium name="Ensembl"/>
        </authorList>
    </citation>
    <scope>IDENTIFICATION</scope>
</reference>
<keyword evidence="15" id="KW-1185">Reference proteome</keyword>
<dbReference type="PROSITE" id="PS51192">
    <property type="entry name" value="HELICASE_ATP_BIND_1"/>
    <property type="match status" value="1"/>
</dbReference>
<dbReference type="SMART" id="SM01178">
    <property type="entry name" value="DUF4217"/>
    <property type="match status" value="1"/>
</dbReference>
<keyword evidence="4 9" id="KW-0067">ATP-binding</keyword>
<proteinExistence type="inferred from homology"/>
<dbReference type="CDD" id="cd18787">
    <property type="entry name" value="SF2_C_DEAD"/>
    <property type="match status" value="1"/>
</dbReference>
<keyword evidence="2 9" id="KW-0378">Hydrolase</keyword>
<dbReference type="InterPro" id="IPR001650">
    <property type="entry name" value="Helicase_C-like"/>
</dbReference>
<feature type="domain" description="Helicase C-terminal" evidence="13">
    <location>
        <begin position="254"/>
        <end position="411"/>
    </location>
</feature>
<dbReference type="FunFam" id="3.40.50.300:FF:001022">
    <property type="entry name" value="RNA helicase"/>
    <property type="match status" value="1"/>
</dbReference>
<evidence type="ECO:0000313" key="15">
    <source>
        <dbReference type="Proteomes" id="UP000694569"/>
    </source>
</evidence>
<name>A0A8C5LWZ8_9ANUR</name>
<evidence type="ECO:0000259" key="12">
    <source>
        <dbReference type="PROSITE" id="PS51192"/>
    </source>
</evidence>
<evidence type="ECO:0000256" key="4">
    <source>
        <dbReference type="ARBA" id="ARBA00022840"/>
    </source>
</evidence>
<dbReference type="FunFam" id="3.40.50.300:FF:000877">
    <property type="entry name" value="RNA helicase"/>
    <property type="match status" value="1"/>
</dbReference>
<dbReference type="EC" id="3.6.4.13" evidence="10"/>
<evidence type="ECO:0000256" key="2">
    <source>
        <dbReference type="ARBA" id="ARBA00022801"/>
    </source>
</evidence>
<keyword evidence="5 10" id="KW-0694">RNA-binding</keyword>
<dbReference type="GO" id="GO:0016787">
    <property type="term" value="F:hydrolase activity"/>
    <property type="evidence" value="ECO:0007669"/>
    <property type="project" value="UniProtKB-KW"/>
</dbReference>
<dbReference type="Pfam" id="PF00270">
    <property type="entry name" value="DEAD"/>
    <property type="match status" value="1"/>
</dbReference>
<evidence type="ECO:0000256" key="8">
    <source>
        <dbReference type="ARBA" id="ARBA00093562"/>
    </source>
</evidence>
<comment type="subunit">
    <text evidence="8">Interacts with 28S rRNA. Interacts with double-stranded RNA substrates in vitro; the interaction stimulates ATPase activity.</text>
</comment>
<dbReference type="SMART" id="SM00490">
    <property type="entry name" value="HELICc"/>
    <property type="match status" value="1"/>
</dbReference>
<dbReference type="PROSITE" id="PS00039">
    <property type="entry name" value="DEAD_ATP_HELICASE"/>
    <property type="match status" value="1"/>
</dbReference>
<comment type="domain">
    <text evidence="10">The Q motif is unique to and characteristic of the DEAD box family of RNA helicases and controls ATP binding and hydrolysis.</text>
</comment>
<keyword evidence="1 9" id="KW-0547">Nucleotide-binding</keyword>
<sequence length="566" mass="64589">MENVTEGTWGALPHRLNEKILETLSDMQFTHMTPVQSATIPLFMKNKDIAAEAITGSGKTLAFLIPLLEILLRREEKLKKAQIGAIIITPTRELAVQIDEVLSCFTKHFPQFSQILLIGGSNPVEDVQKFKEQGGNIIVATPGRLEDMFRRQADGLDLVGCVKTLDVLILDEADRLLDMGFEASLNTILGYLPKQRRTGLFSATQTQELENLVRAGLRNPVRISVKEKGVAATNTQKTPTRLQNYYLICKAHEKLNFLVSFLRQRKQEKHLVFFSTCACVEYYGKAVEALVKNVKVMSIHGKMKHKRNRIFAEFRKLDSGILICTDVMARGIDIPEVNWVLQYDPPSSATAFVHRCGRTARIGHHGSALVFLLPMEESYVEFLSINQKCPMQEMTELTFTQDHLPKLKSLAASDRALFEKGMRAFVSFVQAYAKHECNVIFRVKDLDFASLARGFGLLRMPRMPELRGKDFSDFEPTIINTDFIAYKDKNREKQRQKMLREKKEAVGKTKKNYTKNKSWSKQKARKEKKKKVAMKRKNEEGSDIDDEDVDELLRDTRLLKRLKKAT</sequence>
<dbReference type="Pfam" id="PF00271">
    <property type="entry name" value="Helicase_C"/>
    <property type="match status" value="1"/>
</dbReference>
<dbReference type="GO" id="GO:0005524">
    <property type="term" value="F:ATP binding"/>
    <property type="evidence" value="ECO:0007669"/>
    <property type="project" value="UniProtKB-UniRule"/>
</dbReference>
<evidence type="ECO:0000256" key="3">
    <source>
        <dbReference type="ARBA" id="ARBA00022806"/>
    </source>
</evidence>
<dbReference type="OrthoDB" id="7396459at2759"/>
<evidence type="ECO:0000256" key="11">
    <source>
        <dbReference type="SAM" id="MobiDB-lite"/>
    </source>
</evidence>
<comment type="function">
    <text evidence="10">RNA helicase.</text>
</comment>
<evidence type="ECO:0000256" key="9">
    <source>
        <dbReference type="RuleBase" id="RU000492"/>
    </source>
</evidence>
<feature type="region of interest" description="Disordered" evidence="11">
    <location>
        <begin position="500"/>
        <end position="546"/>
    </location>
</feature>
<evidence type="ECO:0000259" key="13">
    <source>
        <dbReference type="PROSITE" id="PS51194"/>
    </source>
</evidence>
<dbReference type="GO" id="GO:0003724">
    <property type="term" value="F:RNA helicase activity"/>
    <property type="evidence" value="ECO:0007669"/>
    <property type="project" value="UniProtKB-EC"/>
</dbReference>
<dbReference type="GeneTree" id="ENSGT00550000074969"/>
<dbReference type="InterPro" id="IPR014001">
    <property type="entry name" value="Helicase_ATP-bd"/>
</dbReference>